<evidence type="ECO:0000313" key="2">
    <source>
        <dbReference type="EMBL" id="SKA59743.1"/>
    </source>
</evidence>
<dbReference type="Proteomes" id="UP000190814">
    <property type="component" value="Unassembled WGS sequence"/>
</dbReference>
<reference evidence="2 3" key="1">
    <citation type="submission" date="2017-02" db="EMBL/GenBank/DDBJ databases">
        <authorList>
            <person name="Peterson S.W."/>
        </authorList>
    </citation>
    <scope>NUCLEOTIDE SEQUENCE [LARGE SCALE GENOMIC DNA]</scope>
    <source>
        <strain evidence="2 3">ATCC 35992</strain>
    </source>
</reference>
<keyword evidence="3" id="KW-1185">Reference proteome</keyword>
<dbReference type="SUPFAM" id="SSF47413">
    <property type="entry name" value="lambda repressor-like DNA-binding domains"/>
    <property type="match status" value="1"/>
</dbReference>
<protein>
    <submittedName>
        <fullName evidence="2">Helix-turn-helix</fullName>
    </submittedName>
</protein>
<dbReference type="CDD" id="cd00093">
    <property type="entry name" value="HTH_XRE"/>
    <property type="match status" value="1"/>
</dbReference>
<name>A0A1T4V448_9FIRM</name>
<feature type="domain" description="HTH cro/C1-type" evidence="1">
    <location>
        <begin position="10"/>
        <end position="41"/>
    </location>
</feature>
<dbReference type="PROSITE" id="PS50943">
    <property type="entry name" value="HTH_CROC1"/>
    <property type="match status" value="1"/>
</dbReference>
<dbReference type="OrthoDB" id="9813152at2"/>
<dbReference type="STRING" id="39495.SAMN02745111_00062"/>
<dbReference type="InterPro" id="IPR001387">
    <property type="entry name" value="Cro/C1-type_HTH"/>
</dbReference>
<evidence type="ECO:0000259" key="1">
    <source>
        <dbReference type="PROSITE" id="PS50943"/>
    </source>
</evidence>
<dbReference type="AlphaFoldDB" id="A0A1T4V448"/>
<dbReference type="InterPro" id="IPR010982">
    <property type="entry name" value="Lambda_DNA-bd_dom_sf"/>
</dbReference>
<sequence>MDQYVTGAVIKKLCEKNDLTQMQFVTKLGVSDKTVSKLETGVSHS</sequence>
<dbReference type="RefSeq" id="WP_078764961.1">
    <property type="nucleotide sequence ID" value="NZ_FUXZ01000002.1"/>
</dbReference>
<dbReference type="GO" id="GO:0003677">
    <property type="term" value="F:DNA binding"/>
    <property type="evidence" value="ECO:0007669"/>
    <property type="project" value="InterPro"/>
</dbReference>
<organism evidence="2 3">
    <name type="scientific">Eubacterium uniforme</name>
    <dbReference type="NCBI Taxonomy" id="39495"/>
    <lineage>
        <taxon>Bacteria</taxon>
        <taxon>Bacillati</taxon>
        <taxon>Bacillota</taxon>
        <taxon>Clostridia</taxon>
        <taxon>Eubacteriales</taxon>
        <taxon>Eubacteriaceae</taxon>
        <taxon>Eubacterium</taxon>
    </lineage>
</organism>
<dbReference type="Pfam" id="PF01381">
    <property type="entry name" value="HTH_3"/>
    <property type="match status" value="1"/>
</dbReference>
<proteinExistence type="predicted"/>
<dbReference type="Gene3D" id="1.10.260.40">
    <property type="entry name" value="lambda repressor-like DNA-binding domains"/>
    <property type="match status" value="1"/>
</dbReference>
<accession>A0A1T4V448</accession>
<dbReference type="EMBL" id="FUXZ01000002">
    <property type="protein sequence ID" value="SKA59743.1"/>
    <property type="molecule type" value="Genomic_DNA"/>
</dbReference>
<gene>
    <name evidence="2" type="ORF">SAMN02745111_00062</name>
</gene>
<evidence type="ECO:0000313" key="3">
    <source>
        <dbReference type="Proteomes" id="UP000190814"/>
    </source>
</evidence>